<dbReference type="Gene3D" id="1.10.10.10">
    <property type="entry name" value="Winged helix-like DNA-binding domain superfamily/Winged helix DNA-binding domain"/>
    <property type="match status" value="2"/>
</dbReference>
<dbReference type="InterPro" id="IPR053926">
    <property type="entry name" value="RecX_HTH_1st"/>
</dbReference>
<dbReference type="Pfam" id="PF02631">
    <property type="entry name" value="RecX_HTH2"/>
    <property type="match status" value="1"/>
</dbReference>
<gene>
    <name evidence="5" type="primary">recX</name>
    <name evidence="9" type="ORF">DESUT3_32380</name>
</gene>
<evidence type="ECO:0000259" key="8">
    <source>
        <dbReference type="Pfam" id="PF21982"/>
    </source>
</evidence>
<evidence type="ECO:0000259" key="6">
    <source>
        <dbReference type="Pfam" id="PF02631"/>
    </source>
</evidence>
<dbReference type="RefSeq" id="WP_221249545.1">
    <property type="nucleotide sequence ID" value="NZ_AP024355.1"/>
</dbReference>
<evidence type="ECO:0000256" key="2">
    <source>
        <dbReference type="ARBA" id="ARBA00009695"/>
    </source>
</evidence>
<accession>A0ABM7NGG3</accession>
<name>A0ABM7NGG3_9BACT</name>
<evidence type="ECO:0000313" key="9">
    <source>
        <dbReference type="EMBL" id="BCR06169.1"/>
    </source>
</evidence>
<sequence>MEGRGGPEPGAKRQDPYATALRLLAARDLSSFELAARLRRRGHADEQIDQVLKRCRELGYLDDRRYAEQRARSLQSSGRAVGRRLVAELKNRGLSDAEAQRAQQAAGEEFAEAQVLRELFERRYPRFSYHQADERERRRVVNYFLRRGFPLALVLSTLQDQDER</sequence>
<evidence type="ECO:0000256" key="3">
    <source>
        <dbReference type="ARBA" id="ARBA00018111"/>
    </source>
</evidence>
<comment type="function">
    <text evidence="5">Modulates RecA activity.</text>
</comment>
<evidence type="ECO:0000256" key="4">
    <source>
        <dbReference type="ARBA" id="ARBA00022490"/>
    </source>
</evidence>
<reference evidence="9 10" key="2">
    <citation type="journal article" date="2021" name="Int. J. Syst. Evol. Microbiol.">
        <title>Isolation and Polyphasic Characterization of Desulfuromonas versatilis sp. Nov., an Electrogenic Bacteria Capable of Versatile Metabolism Isolated from a Graphene Oxide-Reducing Enrichment Culture.</title>
        <authorList>
            <person name="Xie L."/>
            <person name="Yoshida N."/>
            <person name="Ishii S."/>
            <person name="Meng L."/>
        </authorList>
    </citation>
    <scope>NUCLEOTIDE SEQUENCE [LARGE SCALE GENOMIC DNA]</scope>
    <source>
        <strain evidence="9 10">NIT-T3</strain>
    </source>
</reference>
<dbReference type="EMBL" id="AP024355">
    <property type="protein sequence ID" value="BCR06169.1"/>
    <property type="molecule type" value="Genomic_DNA"/>
</dbReference>
<dbReference type="InterPro" id="IPR053924">
    <property type="entry name" value="RecX_HTH_2nd"/>
</dbReference>
<dbReference type="InterPro" id="IPR036388">
    <property type="entry name" value="WH-like_DNA-bd_sf"/>
</dbReference>
<dbReference type="Pfam" id="PF21982">
    <property type="entry name" value="RecX_HTH1"/>
    <property type="match status" value="1"/>
</dbReference>
<evidence type="ECO:0000256" key="5">
    <source>
        <dbReference type="HAMAP-Rule" id="MF_01114"/>
    </source>
</evidence>
<dbReference type="PANTHER" id="PTHR33602">
    <property type="entry name" value="REGULATORY PROTEIN RECX FAMILY PROTEIN"/>
    <property type="match status" value="1"/>
</dbReference>
<dbReference type="Pfam" id="PF21981">
    <property type="entry name" value="RecX_HTH3"/>
    <property type="match status" value="1"/>
</dbReference>
<evidence type="ECO:0000259" key="7">
    <source>
        <dbReference type="Pfam" id="PF21981"/>
    </source>
</evidence>
<feature type="domain" description="RecX first three-helical" evidence="8">
    <location>
        <begin position="17"/>
        <end position="55"/>
    </location>
</feature>
<dbReference type="PANTHER" id="PTHR33602:SF1">
    <property type="entry name" value="REGULATORY PROTEIN RECX FAMILY PROTEIN"/>
    <property type="match status" value="1"/>
</dbReference>
<organism evidence="9 10">
    <name type="scientific">Desulfuromonas versatilis</name>
    <dbReference type="NCBI Taxonomy" id="2802975"/>
    <lineage>
        <taxon>Bacteria</taxon>
        <taxon>Pseudomonadati</taxon>
        <taxon>Thermodesulfobacteriota</taxon>
        <taxon>Desulfuromonadia</taxon>
        <taxon>Desulfuromonadales</taxon>
        <taxon>Desulfuromonadaceae</taxon>
        <taxon>Desulfuromonas</taxon>
    </lineage>
</organism>
<proteinExistence type="inferred from homology"/>
<feature type="domain" description="RecX second three-helical" evidence="6">
    <location>
        <begin position="62"/>
        <end position="102"/>
    </location>
</feature>
<keyword evidence="10" id="KW-1185">Reference proteome</keyword>
<reference evidence="9 10" key="1">
    <citation type="journal article" date="2016" name="C (Basel)">
        <title>Selective Growth of and Electricity Production by Marine Exoelectrogenic Bacteria in Self-Aggregated Hydrogel of Microbially Reduced Graphene Oxide.</title>
        <authorList>
            <person name="Yoshida N."/>
            <person name="Goto Y."/>
            <person name="Miyata Y."/>
        </authorList>
    </citation>
    <scope>NUCLEOTIDE SEQUENCE [LARGE SCALE GENOMIC DNA]</scope>
    <source>
        <strain evidence="9 10">NIT-T3</strain>
    </source>
</reference>
<protein>
    <recommendedName>
        <fullName evidence="3 5">Regulatory protein RecX</fullName>
    </recommendedName>
</protein>
<comment type="similarity">
    <text evidence="2 5">Belongs to the RecX family.</text>
</comment>
<evidence type="ECO:0000256" key="1">
    <source>
        <dbReference type="ARBA" id="ARBA00004496"/>
    </source>
</evidence>
<dbReference type="HAMAP" id="MF_01114">
    <property type="entry name" value="RecX"/>
    <property type="match status" value="1"/>
</dbReference>
<feature type="domain" description="RecX third three-helical" evidence="7">
    <location>
        <begin position="113"/>
        <end position="154"/>
    </location>
</feature>
<dbReference type="InterPro" id="IPR003783">
    <property type="entry name" value="Regulatory_RecX"/>
</dbReference>
<comment type="subcellular location">
    <subcellularLocation>
        <location evidence="1 5">Cytoplasm</location>
    </subcellularLocation>
</comment>
<keyword evidence="4 5" id="KW-0963">Cytoplasm</keyword>
<dbReference type="InterPro" id="IPR053925">
    <property type="entry name" value="RecX_HTH_3rd"/>
</dbReference>
<dbReference type="Proteomes" id="UP001319827">
    <property type="component" value="Chromosome"/>
</dbReference>
<evidence type="ECO:0000313" key="10">
    <source>
        <dbReference type="Proteomes" id="UP001319827"/>
    </source>
</evidence>